<name>A0AAE9YY62_9GAMM</name>
<keyword evidence="3" id="KW-1185">Reference proteome</keyword>
<protein>
    <submittedName>
        <fullName evidence="2">Uncharacterized protein</fullName>
    </submittedName>
</protein>
<organism evidence="2 3">
    <name type="scientific">Thalassomonas actiniarum</name>
    <dbReference type="NCBI Taxonomy" id="485447"/>
    <lineage>
        <taxon>Bacteria</taxon>
        <taxon>Pseudomonadati</taxon>
        <taxon>Pseudomonadota</taxon>
        <taxon>Gammaproteobacteria</taxon>
        <taxon>Alteromonadales</taxon>
        <taxon>Colwelliaceae</taxon>
        <taxon>Thalassomonas</taxon>
    </lineage>
</organism>
<evidence type="ECO:0000256" key="1">
    <source>
        <dbReference type="SAM" id="Phobius"/>
    </source>
</evidence>
<dbReference type="Proteomes" id="UP000032568">
    <property type="component" value="Chromosome"/>
</dbReference>
<evidence type="ECO:0000313" key="3">
    <source>
        <dbReference type="Proteomes" id="UP000032568"/>
    </source>
</evidence>
<reference evidence="2 3" key="1">
    <citation type="journal article" date="2015" name="Genome Announc.">
        <title>Draft Genome Sequences of Marine Isolates of Thalassomonas viridans and Thalassomonas actiniarum.</title>
        <authorList>
            <person name="Olonade I."/>
            <person name="van Zyl L.J."/>
            <person name="Trindade M."/>
        </authorList>
    </citation>
    <scope>NUCLEOTIDE SEQUENCE [LARGE SCALE GENOMIC DNA]</scope>
    <source>
        <strain evidence="2 3">A5K-106</strain>
    </source>
</reference>
<keyword evidence="1" id="KW-0812">Transmembrane</keyword>
<sequence>MDDSQRASELQSEVDLDAPVRQVDGEGNYIPNSISIGNRLLHIILSISLLFYGAYGVYTDDLYIPSRRDIFHFSGLAAWLVYAGMICLCAYLLSVVIDHYDKRDNEHQYYKFGKRIRLTGFILFLIAIAFHFSFNVW</sequence>
<proteinExistence type="predicted"/>
<dbReference type="RefSeq" id="WP_152646721.1">
    <property type="nucleotide sequence ID" value="NZ_CP059735.1"/>
</dbReference>
<feature type="transmembrane region" description="Helical" evidence="1">
    <location>
        <begin position="118"/>
        <end position="134"/>
    </location>
</feature>
<evidence type="ECO:0000313" key="2">
    <source>
        <dbReference type="EMBL" id="WDE01688.1"/>
    </source>
</evidence>
<feature type="transmembrane region" description="Helical" evidence="1">
    <location>
        <begin position="70"/>
        <end position="97"/>
    </location>
</feature>
<reference evidence="2 3" key="2">
    <citation type="journal article" date="2022" name="Mar. Drugs">
        <title>Bioassay-Guided Fractionation Leads to the Detection of Cholic Acid Generated by the Rare Thalassomonas sp.</title>
        <authorList>
            <person name="Pheiffer F."/>
            <person name="Schneider Y.K."/>
            <person name="Hansen E.H."/>
            <person name="Andersen J.H."/>
            <person name="Isaksson J."/>
            <person name="Busche T."/>
            <person name="R C."/>
            <person name="Kalinowski J."/>
            <person name="Zyl L.V."/>
            <person name="Trindade M."/>
        </authorList>
    </citation>
    <scope>NUCLEOTIDE SEQUENCE [LARGE SCALE GENOMIC DNA]</scope>
    <source>
        <strain evidence="2 3">A5K-106</strain>
    </source>
</reference>
<accession>A0AAE9YY62</accession>
<dbReference type="EMBL" id="CP059735">
    <property type="protein sequence ID" value="WDE01688.1"/>
    <property type="molecule type" value="Genomic_DNA"/>
</dbReference>
<feature type="transmembrane region" description="Helical" evidence="1">
    <location>
        <begin position="40"/>
        <end position="58"/>
    </location>
</feature>
<gene>
    <name evidence="2" type="ORF">SG35_014285</name>
</gene>
<keyword evidence="1" id="KW-1133">Transmembrane helix</keyword>
<keyword evidence="1" id="KW-0472">Membrane</keyword>
<dbReference type="KEGG" id="tact:SG35_014285"/>
<dbReference type="AlphaFoldDB" id="A0AAE9YY62"/>